<dbReference type="AlphaFoldDB" id="A0A6N3JWR1"/>
<feature type="region of interest" description="Disordered" evidence="1">
    <location>
        <begin position="86"/>
        <end position="108"/>
    </location>
</feature>
<evidence type="ECO:0000256" key="1">
    <source>
        <dbReference type="SAM" id="MobiDB-lite"/>
    </source>
</evidence>
<evidence type="ECO:0000313" key="2">
    <source>
        <dbReference type="EMBL" id="AXH89443.1"/>
    </source>
</evidence>
<protein>
    <submittedName>
        <fullName evidence="2">Uncharacterized protein</fullName>
    </submittedName>
</protein>
<sequence length="108" mass="11500">MSHNDLIAGLRALADFLEANPRMPALTYPTLLDTGPVGETDGDGVKRVHLVAELLGSTVATSRSGHLQTGRQFDGLELRIAHVPSAASAQHEAHMTYASNVQPEDGTR</sequence>
<evidence type="ECO:0000313" key="3">
    <source>
        <dbReference type="Proteomes" id="UP000253958"/>
    </source>
</evidence>
<organism evidence="2 3">
    <name type="scientific">Micromonospora aurantiaca</name>
    <name type="common">nom. illeg.</name>
    <dbReference type="NCBI Taxonomy" id="47850"/>
    <lineage>
        <taxon>Bacteria</taxon>
        <taxon>Bacillati</taxon>
        <taxon>Actinomycetota</taxon>
        <taxon>Actinomycetes</taxon>
        <taxon>Micromonosporales</taxon>
        <taxon>Micromonosporaceae</taxon>
        <taxon>Micromonospora</taxon>
    </lineage>
</organism>
<proteinExistence type="predicted"/>
<gene>
    <name evidence="2" type="ORF">DVH21_05540</name>
</gene>
<accession>A0A6N3JWR1</accession>
<reference evidence="2 3" key="2">
    <citation type="submission" date="2018-08" db="EMBL/GenBank/DDBJ databases">
        <title>Streptomyces kandeliansis sp. nov., an endophytic bacterium isolated from mangrove plant.</title>
        <authorList>
            <person name="Wang R."/>
        </authorList>
    </citation>
    <scope>NUCLEOTIDE SEQUENCE [LARGE SCALE GENOMIC DNA]</scope>
    <source>
        <strain evidence="3">H14(2018)</strain>
    </source>
</reference>
<dbReference type="RefSeq" id="WP_114918997.1">
    <property type="nucleotide sequence ID" value="NZ_CP031263.1"/>
</dbReference>
<reference evidence="2 3" key="1">
    <citation type="submission" date="2018-07" db="EMBL/GenBank/DDBJ databases">
        <authorList>
            <person name="Ye Y."/>
        </authorList>
    </citation>
    <scope>NUCLEOTIDE SEQUENCE [LARGE SCALE GENOMIC DNA]</scope>
    <source>
        <strain evidence="3">H14(2018)</strain>
    </source>
</reference>
<name>A0A6N3JWR1_9ACTN</name>
<dbReference type="EMBL" id="CP031263">
    <property type="protein sequence ID" value="AXH89443.1"/>
    <property type="molecule type" value="Genomic_DNA"/>
</dbReference>
<dbReference type="Proteomes" id="UP000253958">
    <property type="component" value="Chromosome"/>
</dbReference>